<evidence type="ECO:0000256" key="11">
    <source>
        <dbReference type="PIRSR" id="PIRSR601211-2"/>
    </source>
</evidence>
<feature type="disulfide bond" evidence="12">
    <location>
        <begin position="84"/>
        <end position="139"/>
    </location>
</feature>
<dbReference type="InParanoid" id="A0A2U3WJI5"/>
<feature type="binding site" evidence="11">
    <location>
        <position position="70"/>
    </location>
    <ligand>
        <name>Ca(2+)</name>
        <dbReference type="ChEBI" id="CHEBI:29108"/>
    </ligand>
</feature>
<gene>
    <name evidence="17" type="primary">LOC101377802</name>
</gene>
<evidence type="ECO:0000256" key="1">
    <source>
        <dbReference type="ARBA" id="ARBA00004613"/>
    </source>
</evidence>
<feature type="active site" evidence="10">
    <location>
        <position position="88"/>
    </location>
</feature>
<comment type="catalytic activity">
    <reaction evidence="7">
        <text>1,2-dihexadecanoyl-sn-glycero-3-phosphocholine + H2O = 1-hexadecanoyl-sn-glycero-3-phosphocholine + hexadecanoate + H(+)</text>
        <dbReference type="Rhea" id="RHEA:41223"/>
        <dbReference type="ChEBI" id="CHEBI:7896"/>
        <dbReference type="ChEBI" id="CHEBI:15377"/>
        <dbReference type="ChEBI" id="CHEBI:15378"/>
        <dbReference type="ChEBI" id="CHEBI:72998"/>
        <dbReference type="ChEBI" id="CHEBI:72999"/>
    </reaction>
    <physiologicalReaction direction="left-to-right" evidence="7">
        <dbReference type="Rhea" id="RHEA:41224"/>
    </physiologicalReaction>
</comment>
<dbReference type="EC" id="3.1.1.4" evidence="14"/>
<feature type="disulfide bond" evidence="12">
    <location>
        <begin position="69"/>
        <end position="85"/>
    </location>
</feature>
<dbReference type="Pfam" id="PF00068">
    <property type="entry name" value="Phospholip_A2_1"/>
    <property type="match status" value="1"/>
</dbReference>
<dbReference type="AlphaFoldDB" id="A0A2U3WJI5"/>
<evidence type="ECO:0000256" key="6">
    <source>
        <dbReference type="ARBA" id="ARBA00048221"/>
    </source>
</evidence>
<dbReference type="InterPro" id="IPR016090">
    <property type="entry name" value="PLA2-like_dom"/>
</dbReference>
<evidence type="ECO:0000256" key="12">
    <source>
        <dbReference type="PIRSR" id="PIRSR601211-3"/>
    </source>
</evidence>
<proteinExistence type="inferred from homology"/>
<evidence type="ECO:0000313" key="16">
    <source>
        <dbReference type="Proteomes" id="UP000245340"/>
    </source>
</evidence>
<keyword evidence="14" id="KW-0443">Lipid metabolism</keyword>
<evidence type="ECO:0000313" key="17">
    <source>
        <dbReference type="RefSeq" id="XP_004409002.1"/>
    </source>
</evidence>
<comment type="subcellular location">
    <subcellularLocation>
        <location evidence="1 14">Secreted</location>
    </subcellularLocation>
</comment>
<feature type="binding site" evidence="11">
    <location>
        <position position="89"/>
    </location>
    <ligand>
        <name>Ca(2+)</name>
        <dbReference type="ChEBI" id="CHEBI:29108"/>
    </ligand>
</feature>
<comment type="catalytic activity">
    <reaction evidence="14">
        <text>a 1,2-diacyl-sn-glycero-3-phosphocholine + H2O = a 1-acyl-sn-glycero-3-phosphocholine + a fatty acid + H(+)</text>
        <dbReference type="Rhea" id="RHEA:15801"/>
        <dbReference type="ChEBI" id="CHEBI:15377"/>
        <dbReference type="ChEBI" id="CHEBI:15378"/>
        <dbReference type="ChEBI" id="CHEBI:28868"/>
        <dbReference type="ChEBI" id="CHEBI:57643"/>
        <dbReference type="ChEBI" id="CHEBI:58168"/>
        <dbReference type="EC" id="3.1.1.4"/>
    </reaction>
</comment>
<keyword evidence="3 14" id="KW-0964">Secreted</keyword>
<feature type="chain" id="PRO_5015369711" description="Phospholipase A2" evidence="14">
    <location>
        <begin position="34"/>
        <end position="168"/>
    </location>
</feature>
<feature type="signal peptide" evidence="14">
    <location>
        <begin position="1"/>
        <end position="33"/>
    </location>
</feature>
<dbReference type="Proteomes" id="UP000245340">
    <property type="component" value="Unplaced"/>
</dbReference>
<dbReference type="PROSITE" id="PS00119">
    <property type="entry name" value="PA2_ASP"/>
    <property type="match status" value="1"/>
</dbReference>
<evidence type="ECO:0000256" key="3">
    <source>
        <dbReference type="ARBA" id="ARBA00022525"/>
    </source>
</evidence>
<dbReference type="PROSITE" id="PS00118">
    <property type="entry name" value="PA2_HIS"/>
    <property type="match status" value="1"/>
</dbReference>
<evidence type="ECO:0000256" key="2">
    <source>
        <dbReference type="ARBA" id="ARBA00007056"/>
    </source>
</evidence>
<feature type="active site" evidence="10">
    <location>
        <position position="133"/>
    </location>
</feature>
<dbReference type="CDD" id="cd00125">
    <property type="entry name" value="PLA2c"/>
    <property type="match status" value="1"/>
</dbReference>
<evidence type="ECO:0000256" key="4">
    <source>
        <dbReference type="ARBA" id="ARBA00023157"/>
    </source>
</evidence>
<dbReference type="OrthoDB" id="10069378at2759"/>
<dbReference type="GO" id="GO:0006644">
    <property type="term" value="P:phospholipid metabolic process"/>
    <property type="evidence" value="ECO:0007669"/>
    <property type="project" value="InterPro"/>
</dbReference>
<feature type="disulfide bond" evidence="12">
    <location>
        <begin position="118"/>
        <end position="130"/>
    </location>
</feature>
<sequence>MGPLPLSPPAMLRPPRLLLLLLLLGPGLGPSAASQRSHVHRRGLLELAGTMNCVGSRSPLSYISYGCYCGLGGHGQPRDAIDWCCHQHDCCYTQAEQAGCRPKMERYSWQCVNQSIVCGPAENKCQELLCKCDKEIAYCLAQTKYDLKYLFYPRLLCEKDSPQCDCLA</sequence>
<dbReference type="PANTHER" id="PTHR11716:SF4">
    <property type="entry name" value="GROUP 10 SECRETORY PHOSPHOLIPASE A2"/>
    <property type="match status" value="1"/>
</dbReference>
<feature type="disulfide bond" evidence="12">
    <location>
        <begin position="91"/>
        <end position="132"/>
    </location>
</feature>
<dbReference type="GO" id="GO:0005509">
    <property type="term" value="F:calcium ion binding"/>
    <property type="evidence" value="ECO:0007669"/>
    <property type="project" value="InterPro"/>
</dbReference>
<dbReference type="InterPro" id="IPR036444">
    <property type="entry name" value="PLipase_A2_dom_sf"/>
</dbReference>
<dbReference type="InterPro" id="IPR001211">
    <property type="entry name" value="PLA2"/>
</dbReference>
<keyword evidence="14" id="KW-0378">Hydrolase</keyword>
<dbReference type="RefSeq" id="XP_004409002.1">
    <property type="nucleotide sequence ID" value="XM_004408945.1"/>
</dbReference>
<feature type="binding site" evidence="11">
    <location>
        <position position="68"/>
    </location>
    <ligand>
        <name>Ca(2+)</name>
        <dbReference type="ChEBI" id="CHEBI:29108"/>
    </ligand>
</feature>
<evidence type="ECO:0000259" key="15">
    <source>
        <dbReference type="SMART" id="SM00085"/>
    </source>
</evidence>
<keyword evidence="14" id="KW-0732">Signal</keyword>
<dbReference type="KEGG" id="oro:101377802"/>
<feature type="disulfide bond" evidence="12">
    <location>
        <begin position="67"/>
        <end position="157"/>
    </location>
</feature>
<dbReference type="STRING" id="9708.A0A2U3WJI5"/>
<evidence type="ECO:0000256" key="8">
    <source>
        <dbReference type="ARBA" id="ARBA00048699"/>
    </source>
</evidence>
<feature type="disulfide bond" evidence="12">
    <location>
        <begin position="100"/>
        <end position="125"/>
    </location>
</feature>
<evidence type="ECO:0000256" key="13">
    <source>
        <dbReference type="RuleBase" id="RU003654"/>
    </source>
</evidence>
<feature type="disulfide bond" evidence="12">
    <location>
        <begin position="90"/>
        <end position="164"/>
    </location>
</feature>
<feature type="binding site" evidence="11">
    <location>
        <position position="72"/>
    </location>
    <ligand>
        <name>Ca(2+)</name>
        <dbReference type="ChEBI" id="CHEBI:29108"/>
    </ligand>
</feature>
<keyword evidence="4 12" id="KW-1015">Disulfide bond</keyword>
<dbReference type="GO" id="GO:0016042">
    <property type="term" value="P:lipid catabolic process"/>
    <property type="evidence" value="ECO:0007669"/>
    <property type="project" value="InterPro"/>
</dbReference>
<dbReference type="InterPro" id="IPR033113">
    <property type="entry name" value="PLA2_histidine"/>
</dbReference>
<comment type="similarity">
    <text evidence="2 13">Belongs to the phospholipase A2 family.</text>
</comment>
<accession>A0A2U3WJI5</accession>
<dbReference type="InterPro" id="IPR033112">
    <property type="entry name" value="PLA2_Asp_AS"/>
</dbReference>
<keyword evidence="16" id="KW-1185">Reference proteome</keyword>
<keyword evidence="11" id="KW-0479">Metal-binding</keyword>
<comment type="cofactor">
    <cofactor evidence="11">
        <name>Ca(2+)</name>
        <dbReference type="ChEBI" id="CHEBI:29108"/>
    </cofactor>
    <text evidence="11">Binds 1 Ca(2+) ion per subunit.</text>
</comment>
<feature type="domain" description="Phospholipase A2-like central" evidence="15">
    <location>
        <begin position="43"/>
        <end position="158"/>
    </location>
</feature>
<keyword evidence="11 14" id="KW-0106">Calcium</keyword>
<evidence type="ECO:0000256" key="10">
    <source>
        <dbReference type="PIRSR" id="PIRSR601211-1"/>
    </source>
</evidence>
<comment type="catalytic activity">
    <reaction evidence="5">
        <text>1-hexadecanoyl-2-(9Z-octadecenoyl)-sn-glycero-3-phospho-(1'-sn-glycerol) + H2O = 1-hexadecanoyl-sn-glycero-3-phospho-(1'-sn-glycerol) + (9Z)-octadecenoate + H(+)</text>
        <dbReference type="Rhea" id="RHEA:40919"/>
        <dbReference type="ChEBI" id="CHEBI:15377"/>
        <dbReference type="ChEBI" id="CHEBI:15378"/>
        <dbReference type="ChEBI" id="CHEBI:30823"/>
        <dbReference type="ChEBI" id="CHEBI:72841"/>
        <dbReference type="ChEBI" id="CHEBI:75158"/>
    </reaction>
    <physiologicalReaction direction="left-to-right" evidence="5">
        <dbReference type="Rhea" id="RHEA:40920"/>
    </physiologicalReaction>
</comment>
<protein>
    <recommendedName>
        <fullName evidence="14">Phospholipase A2</fullName>
        <ecNumber evidence="14">3.1.1.4</ecNumber>
    </recommendedName>
</protein>
<dbReference type="Gene3D" id="1.20.90.10">
    <property type="entry name" value="Phospholipase A2 domain"/>
    <property type="match status" value="1"/>
</dbReference>
<dbReference type="SUPFAM" id="SSF48619">
    <property type="entry name" value="Phospholipase A2, PLA2"/>
    <property type="match status" value="1"/>
</dbReference>
<dbReference type="GO" id="GO:0005543">
    <property type="term" value="F:phospholipid binding"/>
    <property type="evidence" value="ECO:0007669"/>
    <property type="project" value="TreeGrafter"/>
</dbReference>
<dbReference type="FunFam" id="1.20.90.10:FF:000001">
    <property type="entry name" value="Basic phospholipase A2 homolog"/>
    <property type="match status" value="1"/>
</dbReference>
<comment type="catalytic activity">
    <reaction evidence="8">
        <text>1-hexadecanoyl-2-(9Z-octadecenoyl)-sn-glycero-3-phosphocholine + H2O = 1-hexadecanoyl-sn-glycero-3-phosphocholine + (9Z)-octadecenoate + H(+)</text>
        <dbReference type="Rhea" id="RHEA:38779"/>
        <dbReference type="ChEBI" id="CHEBI:15377"/>
        <dbReference type="ChEBI" id="CHEBI:15378"/>
        <dbReference type="ChEBI" id="CHEBI:30823"/>
        <dbReference type="ChEBI" id="CHEBI:72998"/>
        <dbReference type="ChEBI" id="CHEBI:73001"/>
    </reaction>
    <physiologicalReaction direction="left-to-right" evidence="8">
        <dbReference type="Rhea" id="RHEA:38780"/>
    </physiologicalReaction>
</comment>
<evidence type="ECO:0000256" key="7">
    <source>
        <dbReference type="ARBA" id="ARBA00048227"/>
    </source>
</evidence>
<dbReference type="SMART" id="SM00085">
    <property type="entry name" value="PA2c"/>
    <property type="match status" value="1"/>
</dbReference>
<dbReference type="GO" id="GO:0005576">
    <property type="term" value="C:extracellular region"/>
    <property type="evidence" value="ECO:0007669"/>
    <property type="project" value="UniProtKB-SubCell"/>
</dbReference>
<evidence type="ECO:0000256" key="14">
    <source>
        <dbReference type="RuleBase" id="RU361236"/>
    </source>
</evidence>
<dbReference type="GeneID" id="101377802"/>
<dbReference type="PRINTS" id="PR00389">
    <property type="entry name" value="PHPHLIPASEA2"/>
</dbReference>
<comment type="catalytic activity">
    <reaction evidence="9">
        <text>1-hexadecanoyl-2-(9Z,12Z-octadecadienoyl)-sn-glycero-3-phosphoethanolamine + H2O = 1-hexadecanoyl-sn-glycero-3-phosphoethanolamine + (9Z,12Z)-octadecadienoate + H(+)</text>
        <dbReference type="Rhea" id="RHEA:40815"/>
        <dbReference type="ChEBI" id="CHEBI:15377"/>
        <dbReference type="ChEBI" id="CHEBI:15378"/>
        <dbReference type="ChEBI" id="CHEBI:30245"/>
        <dbReference type="ChEBI" id="CHEBI:73004"/>
        <dbReference type="ChEBI" id="CHEBI:73008"/>
    </reaction>
    <physiologicalReaction direction="left-to-right" evidence="9">
        <dbReference type="Rhea" id="RHEA:40816"/>
    </physiologicalReaction>
</comment>
<dbReference type="GO" id="GO:0047498">
    <property type="term" value="F:calcium-dependent phospholipase A2 activity"/>
    <property type="evidence" value="ECO:0007669"/>
    <property type="project" value="TreeGrafter"/>
</dbReference>
<comment type="catalytic activity">
    <reaction evidence="6">
        <text>N-hexadecanoyl-1,2-di-(9Z-octadecenoyl)-sn-glycero-3-phosphoethanolamine + H2O = N-hexadecanoyl-1-(9Z-octadecenoyl)-sn-glycero-3-phosphoethanolamine + (9Z)-octadecenoate + H(+)</text>
        <dbReference type="Rhea" id="RHEA:45424"/>
        <dbReference type="ChEBI" id="CHEBI:15377"/>
        <dbReference type="ChEBI" id="CHEBI:15378"/>
        <dbReference type="ChEBI" id="CHEBI:30823"/>
        <dbReference type="ChEBI" id="CHEBI:78097"/>
        <dbReference type="ChEBI" id="CHEBI:85217"/>
    </reaction>
    <physiologicalReaction direction="left-to-right" evidence="6">
        <dbReference type="Rhea" id="RHEA:45425"/>
    </physiologicalReaction>
</comment>
<organism evidence="16 17">
    <name type="scientific">Odobenus rosmarus divergens</name>
    <name type="common">Pacific walrus</name>
    <dbReference type="NCBI Taxonomy" id="9708"/>
    <lineage>
        <taxon>Eukaryota</taxon>
        <taxon>Metazoa</taxon>
        <taxon>Chordata</taxon>
        <taxon>Craniata</taxon>
        <taxon>Vertebrata</taxon>
        <taxon>Euteleostomi</taxon>
        <taxon>Mammalia</taxon>
        <taxon>Eutheria</taxon>
        <taxon>Laurasiatheria</taxon>
        <taxon>Carnivora</taxon>
        <taxon>Caniformia</taxon>
        <taxon>Pinnipedia</taxon>
        <taxon>Odobenidae</taxon>
        <taxon>Odobenus</taxon>
    </lineage>
</organism>
<reference evidence="17" key="1">
    <citation type="submission" date="2025-08" db="UniProtKB">
        <authorList>
            <consortium name="RefSeq"/>
        </authorList>
    </citation>
    <scope>IDENTIFICATION</scope>
</reference>
<name>A0A2U3WJI5_ODORO</name>
<evidence type="ECO:0000256" key="9">
    <source>
        <dbReference type="ARBA" id="ARBA00049039"/>
    </source>
</evidence>
<evidence type="ECO:0000256" key="5">
    <source>
        <dbReference type="ARBA" id="ARBA00048015"/>
    </source>
</evidence>
<dbReference type="GO" id="GO:0050482">
    <property type="term" value="P:arachidonate secretion"/>
    <property type="evidence" value="ECO:0007669"/>
    <property type="project" value="InterPro"/>
</dbReference>
<dbReference type="PANTHER" id="PTHR11716">
    <property type="entry name" value="PHOSPHOLIPASE A2 FAMILY MEMBER"/>
    <property type="match status" value="1"/>
</dbReference>